<proteinExistence type="predicted"/>
<sequence length="54" mass="6167">MRRRMYPQLIRARADDSRVCAWLIVASMLVDVVTHVCRACSAEKWLGLYAGKIS</sequence>
<dbReference type="RefSeq" id="WP_310128960.1">
    <property type="nucleotide sequence ID" value="NZ_JAVDYF010000001.1"/>
</dbReference>
<name>A0ABU2BBR3_9CORY</name>
<protein>
    <submittedName>
        <fullName evidence="1">Uncharacterized protein</fullName>
    </submittedName>
</protein>
<dbReference type="EMBL" id="JAVDYF010000001">
    <property type="protein sequence ID" value="MDR7355721.1"/>
    <property type="molecule type" value="Genomic_DNA"/>
</dbReference>
<dbReference type="Proteomes" id="UP001183619">
    <property type="component" value="Unassembled WGS sequence"/>
</dbReference>
<reference evidence="1 2" key="1">
    <citation type="submission" date="2023-07" db="EMBL/GenBank/DDBJ databases">
        <title>Sequencing the genomes of 1000 actinobacteria strains.</title>
        <authorList>
            <person name="Klenk H.-P."/>
        </authorList>
    </citation>
    <scope>NUCLEOTIDE SEQUENCE [LARGE SCALE GENOMIC DNA]</scope>
    <source>
        <strain evidence="1 2">DSM 44508</strain>
    </source>
</reference>
<comment type="caution">
    <text evidence="1">The sequence shown here is derived from an EMBL/GenBank/DDBJ whole genome shotgun (WGS) entry which is preliminary data.</text>
</comment>
<accession>A0ABU2BBR3</accession>
<organism evidence="1 2">
    <name type="scientific">Corynebacterium felinum</name>
    <dbReference type="NCBI Taxonomy" id="131318"/>
    <lineage>
        <taxon>Bacteria</taxon>
        <taxon>Bacillati</taxon>
        <taxon>Actinomycetota</taxon>
        <taxon>Actinomycetes</taxon>
        <taxon>Mycobacteriales</taxon>
        <taxon>Corynebacteriaceae</taxon>
        <taxon>Corynebacterium</taxon>
    </lineage>
</organism>
<keyword evidence="2" id="KW-1185">Reference proteome</keyword>
<gene>
    <name evidence="1" type="ORF">J2S37_002259</name>
</gene>
<evidence type="ECO:0000313" key="1">
    <source>
        <dbReference type="EMBL" id="MDR7355721.1"/>
    </source>
</evidence>
<evidence type="ECO:0000313" key="2">
    <source>
        <dbReference type="Proteomes" id="UP001183619"/>
    </source>
</evidence>